<dbReference type="InterPro" id="IPR006084">
    <property type="entry name" value="XPG/Rad2"/>
</dbReference>
<feature type="compositionally biased region" description="Low complexity" evidence="3">
    <location>
        <begin position="429"/>
        <end position="440"/>
    </location>
</feature>
<dbReference type="GO" id="GO:0003730">
    <property type="term" value="F:mRNA 3'-UTR binding"/>
    <property type="evidence" value="ECO:0007669"/>
    <property type="project" value="TreeGrafter"/>
</dbReference>
<feature type="region of interest" description="Disordered" evidence="3">
    <location>
        <begin position="378"/>
        <end position="440"/>
    </location>
</feature>
<protein>
    <submittedName>
        <fullName evidence="6">Uncharacterized protein</fullName>
    </submittedName>
</protein>
<dbReference type="PANTHER" id="PTHR11081">
    <property type="entry name" value="FLAP ENDONUCLEASE FAMILY MEMBER"/>
    <property type="match status" value="1"/>
</dbReference>
<dbReference type="GO" id="GO:0006417">
    <property type="term" value="P:regulation of translation"/>
    <property type="evidence" value="ECO:0007669"/>
    <property type="project" value="UniProtKB-KW"/>
</dbReference>
<feature type="domain" description="XPG-I" evidence="4">
    <location>
        <begin position="226"/>
        <end position="295"/>
    </location>
</feature>
<feature type="region of interest" description="Disordered" evidence="3">
    <location>
        <begin position="136"/>
        <end position="162"/>
    </location>
</feature>
<evidence type="ECO:0000256" key="1">
    <source>
        <dbReference type="ARBA" id="ARBA00022845"/>
    </source>
</evidence>
<dbReference type="InterPro" id="IPR029060">
    <property type="entry name" value="PIN-like_dom_sf"/>
</dbReference>
<gene>
    <name evidence="6" type="ORF">RI543_004567</name>
</gene>
<feature type="compositionally biased region" description="Acidic residues" evidence="3">
    <location>
        <begin position="409"/>
        <end position="419"/>
    </location>
</feature>
<evidence type="ECO:0000256" key="2">
    <source>
        <dbReference type="ARBA" id="ARBA00024023"/>
    </source>
</evidence>
<dbReference type="SMART" id="SM00485">
    <property type="entry name" value="XPGN"/>
    <property type="match status" value="1"/>
</dbReference>
<comment type="caution">
    <text evidence="6">The sequence shown here is derived from an EMBL/GenBank/DDBJ whole genome shotgun (WGS) entry which is preliminary data.</text>
</comment>
<feature type="compositionally biased region" description="Low complexity" evidence="3">
    <location>
        <begin position="136"/>
        <end position="161"/>
    </location>
</feature>
<feature type="compositionally biased region" description="Low complexity" evidence="3">
    <location>
        <begin position="380"/>
        <end position="399"/>
    </location>
</feature>
<keyword evidence="1" id="KW-0810">Translation regulation</keyword>
<feature type="domain" description="XPG N-terminal" evidence="5">
    <location>
        <begin position="1"/>
        <end position="103"/>
    </location>
</feature>
<dbReference type="Pfam" id="PF12247">
    <property type="entry name" value="MKT1_N"/>
    <property type="match status" value="1"/>
</dbReference>
<dbReference type="InterPro" id="IPR006085">
    <property type="entry name" value="XPG_DNA_repair_N"/>
</dbReference>
<dbReference type="Proteomes" id="UP001306508">
    <property type="component" value="Unassembled WGS sequence"/>
</dbReference>
<reference evidence="7" key="1">
    <citation type="submission" date="2023-07" db="EMBL/GenBank/DDBJ databases">
        <title>A draft genome of Kazachstania heterogenica Y-27499.</title>
        <authorList>
            <person name="Donic C."/>
            <person name="Kralova J.S."/>
            <person name="Fidel L."/>
            <person name="Ben-Dor S."/>
            <person name="Jung S."/>
        </authorList>
    </citation>
    <scope>NUCLEOTIDE SEQUENCE [LARGE SCALE GENOMIC DNA]</scope>
    <source>
        <strain evidence="7">Y27499</strain>
    </source>
</reference>
<evidence type="ECO:0000259" key="4">
    <source>
        <dbReference type="SMART" id="SM00484"/>
    </source>
</evidence>
<dbReference type="Pfam" id="PF00752">
    <property type="entry name" value="XPG_N"/>
    <property type="match status" value="1"/>
</dbReference>
<accession>A0AAN7WKI1</accession>
<evidence type="ECO:0000313" key="7">
    <source>
        <dbReference type="Proteomes" id="UP001306508"/>
    </source>
</evidence>
<dbReference type="Gene3D" id="3.40.50.1010">
    <property type="entry name" value="5'-nuclease"/>
    <property type="match status" value="1"/>
</dbReference>
<dbReference type="PANTHER" id="PTHR11081:SF32">
    <property type="entry name" value="POST-TRANSCRIPTIONAL REGULATOR MKT1"/>
    <property type="match status" value="1"/>
</dbReference>
<dbReference type="SUPFAM" id="SSF88723">
    <property type="entry name" value="PIN domain-like"/>
    <property type="match status" value="1"/>
</dbReference>
<dbReference type="InterPro" id="IPR022040">
    <property type="entry name" value="MKT1_N"/>
</dbReference>
<dbReference type="InterPro" id="IPR006086">
    <property type="entry name" value="XPG-I_dom"/>
</dbReference>
<proteinExistence type="inferred from homology"/>
<dbReference type="GO" id="GO:0004518">
    <property type="term" value="F:nuclease activity"/>
    <property type="evidence" value="ECO:0007669"/>
    <property type="project" value="InterPro"/>
</dbReference>
<evidence type="ECO:0000313" key="6">
    <source>
        <dbReference type="EMBL" id="KAK5774033.1"/>
    </source>
</evidence>
<comment type="similarity">
    <text evidence="2">Belongs to the XPG/RAD2 endonuclease family.</text>
</comment>
<dbReference type="AlphaFoldDB" id="A0AAN7WKI1"/>
<dbReference type="GO" id="GO:0006974">
    <property type="term" value="P:DNA damage response"/>
    <property type="evidence" value="ECO:0007669"/>
    <property type="project" value="UniProtKB-ARBA"/>
</dbReference>
<organism evidence="6 7">
    <name type="scientific">Arxiozyma heterogenica</name>
    <dbReference type="NCBI Taxonomy" id="278026"/>
    <lineage>
        <taxon>Eukaryota</taxon>
        <taxon>Fungi</taxon>
        <taxon>Dikarya</taxon>
        <taxon>Ascomycota</taxon>
        <taxon>Saccharomycotina</taxon>
        <taxon>Saccharomycetes</taxon>
        <taxon>Saccharomycetales</taxon>
        <taxon>Saccharomycetaceae</taxon>
        <taxon>Arxiozyma</taxon>
    </lineage>
</organism>
<evidence type="ECO:0000256" key="3">
    <source>
        <dbReference type="SAM" id="MobiDB-lite"/>
    </source>
</evidence>
<evidence type="ECO:0000259" key="5">
    <source>
        <dbReference type="SMART" id="SM00485"/>
    </source>
</evidence>
<name>A0AAN7WKI1_9SACH</name>
<dbReference type="SMART" id="SM00484">
    <property type="entry name" value="XPGI"/>
    <property type="match status" value="1"/>
</dbReference>
<dbReference type="Pfam" id="PF12246">
    <property type="entry name" value="MKT1_C"/>
    <property type="match status" value="1"/>
</dbReference>
<sequence>MPINSLEQFLFERGLVGTHPIESLKNTTLGIDANHYVSRLLSSKKEQFLDAIGGFPISLKLYLESDLKIFKEYNITPVFIFNGSLTVNQLDYNSYFTAGADEASLSLALGATSISSTSTTSINNNININMNMNINNNTNNNNNNNHHNNNNDNMSSTSINSPNQNLKSTKEIMLTQRHKAWTQWNNLITSNQHSYIDQPLKPQEPFRLNTNIESKRFQSDLIKYFIENDITYQVAPFSSWIQLDYLLQNNFIDAIYGPTDCLMLPNLDKFILGMEFPNKDFRFIDKNRLLKDFGISYDEFIDISMTVGNDLQPTVLPPLQIYPNNKLFEIALEMVLNTGTNFYAYQLNNSNNYILFYQRGCASLRHMPVLQSNGRVEIYSTDNNNNNNNSGNNSNSTDHNNSENKDSSSMDDVDTDNDSNDDKGDKSKSPSSSLLDTTSSYPIPNDVHEFIGQRLPAEYYYYKSIGLISGKLLDSITTGIYPEEPPLDGGVSDSYRKLVVESVDMFKNKEINLLTQQINRYFQMKPIKQVKWYSHNNKVQLTNRVTPSIIEQLKYLVVKTDFGNNPFNIYEFIKILYDNINDLSKKFIAEKPIIIPRGTPENQLNSTFDLLSTCFLRLLVQLEFFEFDLAKKSLKPTNWGNIILHFNAVLNDNEEYYEKLFILLLFLKTDVLSLSEETRPNVRSSLSDHTLRTYPQESKYILILSRLLTLFQIDQKPTTVYHGPIDKKTLIFREHIDFIRENLNDMFEALVVASLTSNEFDRLSLTNFQWQSSLVQYMPFKCSLPNTVMAVIMEFFLQKYLHNGNNKSDAMSLVATEFSTYKSVPNLSEQFDESMKYLKICDNLIKELVKAKLIKQDEGELCFKAIKFASNCITES</sequence>
<dbReference type="CDD" id="cd09858">
    <property type="entry name" value="PIN_MKT1"/>
    <property type="match status" value="1"/>
</dbReference>
<dbReference type="EMBL" id="JAWIZZ010000056">
    <property type="protein sequence ID" value="KAK5774033.1"/>
    <property type="molecule type" value="Genomic_DNA"/>
</dbReference>
<dbReference type="InterPro" id="IPR022039">
    <property type="entry name" value="MKT1_C"/>
</dbReference>
<keyword evidence="7" id="KW-1185">Reference proteome</keyword>